<dbReference type="InterPro" id="IPR036921">
    <property type="entry name" value="PurM-like_N_sf"/>
</dbReference>
<dbReference type="PANTHER" id="PTHR30303:SF0">
    <property type="entry name" value="CARBAMOYL DEHYDRATASE HYPE"/>
    <property type="match status" value="1"/>
</dbReference>
<accession>X1CYL1</accession>
<dbReference type="Gene3D" id="3.30.1330.10">
    <property type="entry name" value="PurM-like, N-terminal domain"/>
    <property type="match status" value="1"/>
</dbReference>
<dbReference type="InterPro" id="IPR016188">
    <property type="entry name" value="PurM-like_N"/>
</dbReference>
<dbReference type="GO" id="GO:0051604">
    <property type="term" value="P:protein maturation"/>
    <property type="evidence" value="ECO:0007669"/>
    <property type="project" value="TreeGrafter"/>
</dbReference>
<dbReference type="Pfam" id="PF00586">
    <property type="entry name" value="AIRS"/>
    <property type="match status" value="1"/>
</dbReference>
<organism evidence="2">
    <name type="scientific">marine sediment metagenome</name>
    <dbReference type="NCBI Taxonomy" id="412755"/>
    <lineage>
        <taxon>unclassified sequences</taxon>
        <taxon>metagenomes</taxon>
        <taxon>ecological metagenomes</taxon>
    </lineage>
</organism>
<comment type="caution">
    <text evidence="2">The sequence shown here is derived from an EMBL/GenBank/DDBJ whole genome shotgun (WGS) entry which is preliminary data.</text>
</comment>
<reference evidence="2" key="1">
    <citation type="journal article" date="2014" name="Front. Microbiol.">
        <title>High frequency of phylogenetically diverse reductive dehalogenase-homologous genes in deep subseafloor sedimentary metagenomes.</title>
        <authorList>
            <person name="Kawai M."/>
            <person name="Futagami T."/>
            <person name="Toyoda A."/>
            <person name="Takaki Y."/>
            <person name="Nishi S."/>
            <person name="Hori S."/>
            <person name="Arai W."/>
            <person name="Tsubouchi T."/>
            <person name="Morono Y."/>
            <person name="Uchiyama I."/>
            <person name="Ito T."/>
            <person name="Fujiyama A."/>
            <person name="Inagaki F."/>
            <person name="Takami H."/>
        </authorList>
    </citation>
    <scope>NUCLEOTIDE SEQUENCE</scope>
    <source>
        <strain evidence="2">Expedition CK06-06</strain>
    </source>
</reference>
<protein>
    <recommendedName>
        <fullName evidence="1">PurM-like N-terminal domain-containing protein</fullName>
    </recommendedName>
</protein>
<feature type="non-terminal residue" evidence="2">
    <location>
        <position position="138"/>
    </location>
</feature>
<dbReference type="PANTHER" id="PTHR30303">
    <property type="entry name" value="HYDROGENASE ISOENZYMES FORMATION PROTEIN HYPE"/>
    <property type="match status" value="1"/>
</dbReference>
<dbReference type="InterPro" id="IPR011854">
    <property type="entry name" value="HypE"/>
</dbReference>
<gene>
    <name evidence="2" type="ORF">S01H4_41691</name>
</gene>
<evidence type="ECO:0000313" key="2">
    <source>
        <dbReference type="EMBL" id="GAH01125.1"/>
    </source>
</evidence>
<feature type="domain" description="PurM-like N-terminal" evidence="1">
    <location>
        <begin position="54"/>
        <end position="138"/>
    </location>
</feature>
<dbReference type="SUPFAM" id="SSF55326">
    <property type="entry name" value="PurM N-terminal domain-like"/>
    <property type="match status" value="1"/>
</dbReference>
<dbReference type="AlphaFoldDB" id="X1CYL1"/>
<dbReference type="EMBL" id="BART01022819">
    <property type="protein sequence ID" value="GAH01125.1"/>
    <property type="molecule type" value="Genomic_DNA"/>
</dbReference>
<proteinExistence type="predicted"/>
<name>X1CYL1_9ZZZZ</name>
<evidence type="ECO:0000259" key="1">
    <source>
        <dbReference type="Pfam" id="PF00586"/>
    </source>
</evidence>
<sequence length="138" mass="14139">MTKDNPSLEGPVCPLPRPHKDKIVLGHGSGGKMMADLIKDSFFPSFANPVLLAGNDAGVVDLGDGVSLAISTDAHVVSPLFFPGGDIGKLAVCGTVNDVAMVGAKPLYLSASFILEEGLDISILDSVVSSMKSAADEA</sequence>